<proteinExistence type="predicted"/>
<feature type="chain" id="PRO_5008133293" description="Protein TsetseEP domain-containing protein" evidence="1">
    <location>
        <begin position="17"/>
        <end position="260"/>
    </location>
</feature>
<evidence type="ECO:0000313" key="2">
    <source>
        <dbReference type="EnsemblMetazoa" id="AFAF014474-PA"/>
    </source>
</evidence>
<reference evidence="2" key="2">
    <citation type="submission" date="2020-05" db="UniProtKB">
        <authorList>
            <consortium name="EnsemblMetazoa"/>
        </authorList>
    </citation>
    <scope>IDENTIFICATION</scope>
    <source>
        <strain evidence="2">FAR1</strain>
    </source>
</reference>
<sequence>MRSIIVLLAVAGIATAGRPDTENVIATFKRIAPLYQAAMNEAQGRLTALKTNVTSQLVDFHLNIIRNKEEYVQQVIVREDYILEQVGSQRSADQVCLGFVRTSSEMNVNLAGVSFTNCINAADERVNTKVAEYYGAVDNLEQQLKQLRLLDVFRGHNVFHSPQPIIAKLNAKLALLQNSNATVSADDSTRVANNVYQDLYTIAYDYNTCMSNAYGLLAQGLNMCEMQMELICGAVLPCAVGAGPCTENLTENSQDVSPKP</sequence>
<dbReference type="VEuPathDB" id="VectorBase:AFAF014474"/>
<dbReference type="AlphaFoldDB" id="A0A182QPV2"/>
<dbReference type="EMBL" id="AXCN02000703">
    <property type="status" value="NOT_ANNOTATED_CDS"/>
    <property type="molecule type" value="Genomic_DNA"/>
</dbReference>
<dbReference type="EnsemblMetazoa" id="AFAF014474-RA">
    <property type="protein sequence ID" value="AFAF014474-PA"/>
    <property type="gene ID" value="AFAF014474"/>
</dbReference>
<evidence type="ECO:0000313" key="3">
    <source>
        <dbReference type="Proteomes" id="UP000075886"/>
    </source>
</evidence>
<organism evidence="2 3">
    <name type="scientific">Anopheles farauti</name>
    <dbReference type="NCBI Taxonomy" id="69004"/>
    <lineage>
        <taxon>Eukaryota</taxon>
        <taxon>Metazoa</taxon>
        <taxon>Ecdysozoa</taxon>
        <taxon>Arthropoda</taxon>
        <taxon>Hexapoda</taxon>
        <taxon>Insecta</taxon>
        <taxon>Pterygota</taxon>
        <taxon>Neoptera</taxon>
        <taxon>Endopterygota</taxon>
        <taxon>Diptera</taxon>
        <taxon>Nematocera</taxon>
        <taxon>Culicoidea</taxon>
        <taxon>Culicidae</taxon>
        <taxon>Anophelinae</taxon>
        <taxon>Anopheles</taxon>
    </lineage>
</organism>
<feature type="signal peptide" evidence="1">
    <location>
        <begin position="1"/>
        <end position="16"/>
    </location>
</feature>
<reference evidence="3" key="1">
    <citation type="submission" date="2014-01" db="EMBL/GenBank/DDBJ databases">
        <title>The Genome Sequence of Anopheles farauti FAR1 (V2).</title>
        <authorList>
            <consortium name="The Broad Institute Genomics Platform"/>
            <person name="Neafsey D.E."/>
            <person name="Besansky N."/>
            <person name="Howell P."/>
            <person name="Walton C."/>
            <person name="Young S.K."/>
            <person name="Zeng Q."/>
            <person name="Gargeya S."/>
            <person name="Fitzgerald M."/>
            <person name="Haas B."/>
            <person name="Abouelleil A."/>
            <person name="Allen A.W."/>
            <person name="Alvarado L."/>
            <person name="Arachchi H.M."/>
            <person name="Berlin A.M."/>
            <person name="Chapman S.B."/>
            <person name="Gainer-Dewar J."/>
            <person name="Goldberg J."/>
            <person name="Griggs A."/>
            <person name="Gujja S."/>
            <person name="Hansen M."/>
            <person name="Howarth C."/>
            <person name="Imamovic A."/>
            <person name="Ireland A."/>
            <person name="Larimer J."/>
            <person name="McCowan C."/>
            <person name="Murphy C."/>
            <person name="Pearson M."/>
            <person name="Poon T.W."/>
            <person name="Priest M."/>
            <person name="Roberts A."/>
            <person name="Saif S."/>
            <person name="Shea T."/>
            <person name="Sisk P."/>
            <person name="Sykes S."/>
            <person name="Wortman J."/>
            <person name="Nusbaum C."/>
            <person name="Birren B."/>
        </authorList>
    </citation>
    <scope>NUCLEOTIDE SEQUENCE [LARGE SCALE GENOMIC DNA]</scope>
    <source>
        <strain evidence="3">FAR1</strain>
    </source>
</reference>
<keyword evidence="1" id="KW-0732">Signal</keyword>
<protein>
    <recommendedName>
        <fullName evidence="4">Protein TsetseEP domain-containing protein</fullName>
    </recommendedName>
</protein>
<dbReference type="Proteomes" id="UP000075886">
    <property type="component" value="Unassembled WGS sequence"/>
</dbReference>
<keyword evidence="3" id="KW-1185">Reference proteome</keyword>
<name>A0A182QPV2_9DIPT</name>
<evidence type="ECO:0008006" key="4">
    <source>
        <dbReference type="Google" id="ProtNLM"/>
    </source>
</evidence>
<evidence type="ECO:0000256" key="1">
    <source>
        <dbReference type="SAM" id="SignalP"/>
    </source>
</evidence>
<accession>A0A182QPV2</accession>